<evidence type="ECO:0000313" key="1">
    <source>
        <dbReference type="EMBL" id="ELA42459.1"/>
    </source>
</evidence>
<proteinExistence type="predicted"/>
<dbReference type="AlphaFoldDB" id="L2GPA4"/>
<dbReference type="HOGENOM" id="CLU_2160357_0_0_1"/>
<accession>L2GPA4</accession>
<dbReference type="RefSeq" id="XP_007604010.1">
    <property type="nucleotide sequence ID" value="XM_007603948.1"/>
</dbReference>
<dbReference type="Proteomes" id="UP000011082">
    <property type="component" value="Unassembled WGS sequence"/>
</dbReference>
<dbReference type="InParanoid" id="L2GPA4"/>
<dbReference type="VEuPathDB" id="MicrosporidiaDB:VICG_00558"/>
<sequence>MLLLQKTCRINYGMLTPLVEHYNHLYAKSESISGLLTSDACKTHRNLLDVNITVATILNILETQAKFQTEISFINWNENLSLISVQTSQLLETAFFDSEYFKYDTKNDPGL</sequence>
<protein>
    <submittedName>
        <fullName evidence="1">Uncharacterized protein</fullName>
    </submittedName>
</protein>
<organism evidence="1 2">
    <name type="scientific">Vittaforma corneae (strain ATCC 50505)</name>
    <name type="common">Microsporidian parasite</name>
    <name type="synonym">Nosema corneum</name>
    <dbReference type="NCBI Taxonomy" id="993615"/>
    <lineage>
        <taxon>Eukaryota</taxon>
        <taxon>Fungi</taxon>
        <taxon>Fungi incertae sedis</taxon>
        <taxon>Microsporidia</taxon>
        <taxon>Nosematidae</taxon>
        <taxon>Vittaforma</taxon>
    </lineage>
</organism>
<reference evidence="2" key="1">
    <citation type="submission" date="2011-05" db="EMBL/GenBank/DDBJ databases">
        <title>The genome sequence of Vittaforma corneae strain ATCC 50505.</title>
        <authorList>
            <consortium name="The Broad Institute Genome Sequencing Platform"/>
            <person name="Cuomo C."/>
            <person name="Didier E."/>
            <person name="Bowers L."/>
            <person name="Young S.K."/>
            <person name="Zeng Q."/>
            <person name="Gargeya S."/>
            <person name="Fitzgerald M."/>
            <person name="Haas B."/>
            <person name="Abouelleil A."/>
            <person name="Alvarado L."/>
            <person name="Arachchi H.M."/>
            <person name="Berlin A."/>
            <person name="Chapman S.B."/>
            <person name="Gearin G."/>
            <person name="Goldberg J."/>
            <person name="Griggs A."/>
            <person name="Gujja S."/>
            <person name="Hansen M."/>
            <person name="Heiman D."/>
            <person name="Howarth C."/>
            <person name="Larimer J."/>
            <person name="Lui A."/>
            <person name="MacDonald P.J.P."/>
            <person name="McCowen C."/>
            <person name="Montmayeur A."/>
            <person name="Murphy C."/>
            <person name="Neiman D."/>
            <person name="Pearson M."/>
            <person name="Priest M."/>
            <person name="Roberts A."/>
            <person name="Saif S."/>
            <person name="Shea T."/>
            <person name="Sisk P."/>
            <person name="Stolte C."/>
            <person name="Sykes S."/>
            <person name="Wortman J."/>
            <person name="Nusbaum C."/>
            <person name="Birren B."/>
        </authorList>
    </citation>
    <scope>NUCLEOTIDE SEQUENCE [LARGE SCALE GENOMIC DNA]</scope>
    <source>
        <strain evidence="2">ATCC 50505</strain>
    </source>
</reference>
<name>L2GPA4_VITCO</name>
<gene>
    <name evidence="1" type="ORF">VICG_00558</name>
</gene>
<dbReference type="GeneID" id="19881275"/>
<keyword evidence="2" id="KW-1185">Reference proteome</keyword>
<evidence type="ECO:0000313" key="2">
    <source>
        <dbReference type="Proteomes" id="UP000011082"/>
    </source>
</evidence>
<dbReference type="EMBL" id="JH370132">
    <property type="protein sequence ID" value="ELA42459.1"/>
    <property type="molecule type" value="Genomic_DNA"/>
</dbReference>